<organism evidence="1 2">
    <name type="scientific">Aliicoccus persicus</name>
    <dbReference type="NCBI Taxonomy" id="930138"/>
    <lineage>
        <taxon>Bacteria</taxon>
        <taxon>Bacillati</taxon>
        <taxon>Bacillota</taxon>
        <taxon>Bacilli</taxon>
        <taxon>Bacillales</taxon>
        <taxon>Staphylococcaceae</taxon>
        <taxon>Aliicoccus</taxon>
    </lineage>
</organism>
<reference evidence="1" key="1">
    <citation type="journal article" date="2021" name="PeerJ">
        <title>Extensive microbial diversity within the chicken gut microbiome revealed by metagenomics and culture.</title>
        <authorList>
            <person name="Gilroy R."/>
            <person name="Ravi A."/>
            <person name="Getino M."/>
            <person name="Pursley I."/>
            <person name="Horton D.L."/>
            <person name="Alikhan N.F."/>
            <person name="Baker D."/>
            <person name="Gharbi K."/>
            <person name="Hall N."/>
            <person name="Watson M."/>
            <person name="Adriaenssens E.M."/>
            <person name="Foster-Nyarko E."/>
            <person name="Jarju S."/>
            <person name="Secka A."/>
            <person name="Antonio M."/>
            <person name="Oren A."/>
            <person name="Chaudhuri R.R."/>
            <person name="La Ragione R."/>
            <person name="Hildebrand F."/>
            <person name="Pallen M.J."/>
        </authorList>
    </citation>
    <scope>NUCLEOTIDE SEQUENCE</scope>
    <source>
        <strain evidence="1">6019</strain>
    </source>
</reference>
<dbReference type="Proteomes" id="UP000763505">
    <property type="component" value="Unassembled WGS sequence"/>
</dbReference>
<protein>
    <submittedName>
        <fullName evidence="1">YuzB family protein</fullName>
    </submittedName>
</protein>
<evidence type="ECO:0000313" key="1">
    <source>
        <dbReference type="EMBL" id="HJE20366.1"/>
    </source>
</evidence>
<reference evidence="1" key="2">
    <citation type="submission" date="2021-09" db="EMBL/GenBank/DDBJ databases">
        <authorList>
            <person name="Gilroy R."/>
        </authorList>
    </citation>
    <scope>NUCLEOTIDE SEQUENCE</scope>
    <source>
        <strain evidence="1">6019</strain>
    </source>
</reference>
<dbReference type="InterPro" id="IPR009910">
    <property type="entry name" value="DUF1450"/>
</dbReference>
<dbReference type="Pfam" id="PF07293">
    <property type="entry name" value="DUF1450"/>
    <property type="match status" value="1"/>
</dbReference>
<dbReference type="NCBIfam" id="NF010190">
    <property type="entry name" value="PRK13669.1"/>
    <property type="match status" value="1"/>
</dbReference>
<evidence type="ECO:0000313" key="2">
    <source>
        <dbReference type="Proteomes" id="UP000763505"/>
    </source>
</evidence>
<sequence length="86" mass="9827">MYHIVEFCSSNMLKGSQNVHDTLQKDPELDVVDYGCLSNCGICSKMFFAYVNGKTVSGKTPELLLERIYKQIDKENAESELDRFQL</sequence>
<accession>A0A921JC86</accession>
<comment type="caution">
    <text evidence="1">The sequence shown here is derived from an EMBL/GenBank/DDBJ whole genome shotgun (WGS) entry which is preliminary data.</text>
</comment>
<name>A0A921JC86_9STAP</name>
<dbReference type="AlphaFoldDB" id="A0A921JC86"/>
<dbReference type="EMBL" id="DYYI01000093">
    <property type="protein sequence ID" value="HJE20366.1"/>
    <property type="molecule type" value="Genomic_DNA"/>
</dbReference>
<gene>
    <name evidence="1" type="ORF">K8V35_08440</name>
</gene>
<proteinExistence type="predicted"/>